<evidence type="ECO:0000313" key="2">
    <source>
        <dbReference type="Proteomes" id="UP000325433"/>
    </source>
</evidence>
<reference evidence="2" key="1">
    <citation type="submission" date="2019-04" db="EMBL/GenBank/DDBJ databases">
        <title>Friends and foes A comparative genomics studyof 23 Aspergillus species from section Flavi.</title>
        <authorList>
            <consortium name="DOE Joint Genome Institute"/>
            <person name="Kjaerbolling I."/>
            <person name="Vesth T."/>
            <person name="Frisvad J.C."/>
            <person name="Nybo J.L."/>
            <person name="Theobald S."/>
            <person name="Kildgaard S."/>
            <person name="Isbrandt T."/>
            <person name="Kuo A."/>
            <person name="Sato A."/>
            <person name="Lyhne E.K."/>
            <person name="Kogle M.E."/>
            <person name="Wiebenga A."/>
            <person name="Kun R.S."/>
            <person name="Lubbers R.J."/>
            <person name="Makela M.R."/>
            <person name="Barry K."/>
            <person name="Chovatia M."/>
            <person name="Clum A."/>
            <person name="Daum C."/>
            <person name="Haridas S."/>
            <person name="He G."/>
            <person name="LaButti K."/>
            <person name="Lipzen A."/>
            <person name="Mondo S."/>
            <person name="Riley R."/>
            <person name="Salamov A."/>
            <person name="Simmons B.A."/>
            <person name="Magnuson J.K."/>
            <person name="Henrissat B."/>
            <person name="Mortensen U.H."/>
            <person name="Larsen T.O."/>
            <person name="Devries R.P."/>
            <person name="Grigoriev I.V."/>
            <person name="Machida M."/>
            <person name="Baker S.E."/>
            <person name="Andersen M.R."/>
        </authorList>
    </citation>
    <scope>NUCLEOTIDE SEQUENCE [LARGE SCALE GENOMIC DNA]</scope>
    <source>
        <strain evidence="2">CBS 130015</strain>
    </source>
</reference>
<gene>
    <name evidence="1" type="ORF">BDV41DRAFT_568366</name>
</gene>
<protein>
    <recommendedName>
        <fullName evidence="3">Ankyrin repeat-containing domain protein</fullName>
    </recommendedName>
</protein>
<dbReference type="AlphaFoldDB" id="A0A5N6VIF4"/>
<evidence type="ECO:0008006" key="3">
    <source>
        <dbReference type="Google" id="ProtNLM"/>
    </source>
</evidence>
<organism evidence="1 2">
    <name type="scientific">Aspergillus transmontanensis</name>
    <dbReference type="NCBI Taxonomy" id="1034304"/>
    <lineage>
        <taxon>Eukaryota</taxon>
        <taxon>Fungi</taxon>
        <taxon>Dikarya</taxon>
        <taxon>Ascomycota</taxon>
        <taxon>Pezizomycotina</taxon>
        <taxon>Eurotiomycetes</taxon>
        <taxon>Eurotiomycetidae</taxon>
        <taxon>Eurotiales</taxon>
        <taxon>Aspergillaceae</taxon>
        <taxon>Aspergillus</taxon>
        <taxon>Aspergillus subgen. Circumdati</taxon>
    </lineage>
</organism>
<name>A0A5N6VIF4_9EURO</name>
<proteinExistence type="predicted"/>
<keyword evidence="2" id="KW-1185">Reference proteome</keyword>
<evidence type="ECO:0000313" key="1">
    <source>
        <dbReference type="EMBL" id="KAE8308215.1"/>
    </source>
</evidence>
<dbReference type="EMBL" id="ML738388">
    <property type="protein sequence ID" value="KAE8308215.1"/>
    <property type="molecule type" value="Genomic_DNA"/>
</dbReference>
<accession>A0A5N6VIF4</accession>
<sequence length="122" mass="14297">MASLRLSDRTNIFWLLALEGADLLWINKKGQNLAHLLMHHRAPMRRFLTSYLDYRTLAHHGAIHGVFTKNLLKFLEYRGVLDLHTRDSIGKTPLNYAEEEVNRDFPEDIFSIHRQRGELENS</sequence>
<dbReference type="Proteomes" id="UP000325433">
    <property type="component" value="Unassembled WGS sequence"/>
</dbReference>